<sequence length="39" mass="4296">MSVQKGFLAVAIRQGINKQELDATICIHPTIGEEVLTRD</sequence>
<dbReference type="SUPFAM" id="SSF55424">
    <property type="entry name" value="FAD/NAD-linked reductases, dimerisation (C-terminal) domain"/>
    <property type="match status" value="1"/>
</dbReference>
<evidence type="ECO:0000313" key="1">
    <source>
        <dbReference type="EMBL" id="EDX71701.1"/>
    </source>
</evidence>
<dbReference type="InterPro" id="IPR016156">
    <property type="entry name" value="FAD/NAD-linked_Rdtase_dimer_sf"/>
</dbReference>
<reference evidence="1 2" key="1">
    <citation type="submission" date="2008-07" db="EMBL/GenBank/DDBJ databases">
        <authorList>
            <person name="Tandeau de Marsac N."/>
            <person name="Ferriera S."/>
            <person name="Johnson J."/>
            <person name="Kravitz S."/>
            <person name="Beeson K."/>
            <person name="Sutton G."/>
            <person name="Rogers Y.-H."/>
            <person name="Friedman R."/>
            <person name="Frazier M."/>
            <person name="Venter J.C."/>
        </authorList>
    </citation>
    <scope>NUCLEOTIDE SEQUENCE [LARGE SCALE GENOMIC DNA]</scope>
    <source>
        <strain evidence="1 2">PCC 7420</strain>
    </source>
</reference>
<dbReference type="Gene3D" id="3.30.390.30">
    <property type="match status" value="1"/>
</dbReference>
<name>B4W274_9CYAN</name>
<evidence type="ECO:0008006" key="3">
    <source>
        <dbReference type="Google" id="ProtNLM"/>
    </source>
</evidence>
<dbReference type="HOGENOM" id="CLU_3307901_0_0_3"/>
<proteinExistence type="predicted"/>
<organism evidence="1 2">
    <name type="scientific">Coleofasciculus chthonoplastes PCC 7420</name>
    <dbReference type="NCBI Taxonomy" id="118168"/>
    <lineage>
        <taxon>Bacteria</taxon>
        <taxon>Bacillati</taxon>
        <taxon>Cyanobacteriota</taxon>
        <taxon>Cyanophyceae</taxon>
        <taxon>Coleofasciculales</taxon>
        <taxon>Coleofasciculaceae</taxon>
        <taxon>Coleofasciculus</taxon>
    </lineage>
</organism>
<dbReference type="EMBL" id="DS989870">
    <property type="protein sequence ID" value="EDX71701.1"/>
    <property type="molecule type" value="Genomic_DNA"/>
</dbReference>
<gene>
    <name evidence="1" type="ORF">MC7420_2367</name>
</gene>
<keyword evidence="2" id="KW-1185">Reference proteome</keyword>
<dbReference type="AlphaFoldDB" id="B4W274"/>
<dbReference type="STRING" id="118168.MC7420_2367"/>
<dbReference type="Proteomes" id="UP000003835">
    <property type="component" value="Unassembled WGS sequence"/>
</dbReference>
<evidence type="ECO:0000313" key="2">
    <source>
        <dbReference type="Proteomes" id="UP000003835"/>
    </source>
</evidence>
<accession>B4W274</accession>
<protein>
    <recommendedName>
        <fullName evidence="3">Pyridine nucleotide-disulphide oxidoreductase dimerisation domain-containing protein</fullName>
    </recommendedName>
</protein>